<sequence>MPDLIVAAEVEGPILLCDEGLSVWGGVDPLSGRIIDAHHPQQGQSLAGHVVMMPTSRGSCTGSGVLLGLAFAGTAPKALIFREGEDILTLGALVATRLFDRPIAVLRLSGPDYDRLAQHSHATITATHLHAGDLALPLTSVASEGLTLSDVDRAFLAGDHGAAAQLAMEIITTLAAAQGAPSLTDVSRVHIDGCIYASPAFLTFARAMADKGGRVRIPTTMNAISVDHANWRAQGVSEAFGLPASQLADAYVEMGARPSFTCAPYLLEDKPSAGEDIAWAESNAVIYANTVLGARTVKHADFMDLCIALTGRAARAGVYLDQNRAARRIIDIDVPEGIDDAFWPMLGWIVGQVAPDRIPLLRGLEGLHPSDDDLKALCAAYGTTSASPMMHIKGITPEADMPPAPEADHARITLQDFAQAWQGFNQGADKVDLVALGSPHFSAAESAVFADLMEGHHVHPDVATIITLGRGTLTTITANGVKARLEAAGVTIVPDICWCSISEPVFPPSAEVLMTNSGKYAHYAPGLSNRAVRFGSLAQCAQTAQTGTAPINPPPWIAAAPAPSGH</sequence>
<dbReference type="AlphaFoldDB" id="A0A0A0HP64"/>
<dbReference type="PANTHER" id="PTHR36577">
    <property type="entry name" value="DUF521 DOMAIN PROTEIN (AFU_ORTHOLOGUE AFUA_6G00490)"/>
    <property type="match status" value="1"/>
</dbReference>
<evidence type="ECO:0000259" key="4">
    <source>
        <dbReference type="Pfam" id="PF04412"/>
    </source>
</evidence>
<dbReference type="RefSeq" id="WP_037270651.1">
    <property type="nucleotide sequence ID" value="NZ_KN293977.1"/>
</dbReference>
<dbReference type="PATRIC" id="fig|1288298.3.peg.1064"/>
<dbReference type="eggNOG" id="COG1786">
    <property type="taxonomic scope" value="Bacteria"/>
</dbReference>
<feature type="domain" description="Phosphomevalonate dehydratase small subunit-like" evidence="3">
    <location>
        <begin position="21"/>
        <end position="95"/>
    </location>
</feature>
<dbReference type="Pfam" id="PF04412">
    <property type="entry name" value="AcnX"/>
    <property type="match status" value="1"/>
</dbReference>
<dbReference type="Pfam" id="PF01989">
    <property type="entry name" value="AcnX_swivel_put"/>
    <property type="match status" value="1"/>
</dbReference>
<dbReference type="CDD" id="cd01356">
    <property type="entry name" value="AcnX_swivel"/>
    <property type="match status" value="1"/>
</dbReference>
<evidence type="ECO:0000256" key="2">
    <source>
        <dbReference type="ARBA" id="ARBA00023239"/>
    </source>
</evidence>
<comment type="caution">
    <text evidence="5">The sequence shown here is derived from an EMBL/GenBank/DDBJ whole genome shotgun (WGS) entry which is preliminary data.</text>
</comment>
<name>A0A0A0HP64_9RHOB</name>
<dbReference type="SUPFAM" id="SSF52016">
    <property type="entry name" value="LeuD/IlvD-like"/>
    <property type="match status" value="1"/>
</dbReference>
<keyword evidence="2 5" id="KW-0456">Lyase</keyword>
<accession>A0A0A0HP64</accession>
<keyword evidence="1" id="KW-0408">Iron</keyword>
<proteinExistence type="predicted"/>
<organism evidence="5 6">
    <name type="scientific">Roseovarius mucosus DSM 17069</name>
    <dbReference type="NCBI Taxonomy" id="1288298"/>
    <lineage>
        <taxon>Bacteria</taxon>
        <taxon>Pseudomonadati</taxon>
        <taxon>Pseudomonadota</taxon>
        <taxon>Alphaproteobacteria</taxon>
        <taxon>Rhodobacterales</taxon>
        <taxon>Roseobacteraceae</taxon>
        <taxon>Roseovarius</taxon>
    </lineage>
</organism>
<protein>
    <submittedName>
        <fullName evidence="5">Putative aconitase subunit 1/predicted aconitase subunit 2</fullName>
        <ecNumber evidence="5">4.2.1.3</ecNumber>
    </submittedName>
</protein>
<gene>
    <name evidence="5" type="ORF">rosmuc_01053</name>
</gene>
<dbReference type="Gene3D" id="3.50.30.10">
    <property type="entry name" value="Phosphohistidine domain"/>
    <property type="match status" value="1"/>
</dbReference>
<dbReference type="InterPro" id="IPR002840">
    <property type="entry name" value="PMDh-S-like_dom"/>
</dbReference>
<dbReference type="STRING" id="215743.ROSMUCSMR3_03766"/>
<dbReference type="GO" id="GO:0003994">
    <property type="term" value="F:aconitate hydratase activity"/>
    <property type="evidence" value="ECO:0007669"/>
    <property type="project" value="UniProtKB-EC"/>
</dbReference>
<dbReference type="EC" id="4.2.1.3" evidence="5"/>
<evidence type="ECO:0000259" key="3">
    <source>
        <dbReference type="Pfam" id="PF01989"/>
    </source>
</evidence>
<dbReference type="PIRSF" id="PIRSF036630">
    <property type="entry name" value="UCP036630"/>
    <property type="match status" value="1"/>
</dbReference>
<evidence type="ECO:0000313" key="6">
    <source>
        <dbReference type="Proteomes" id="UP000030021"/>
    </source>
</evidence>
<dbReference type="EMBL" id="AONH01000004">
    <property type="protein sequence ID" value="KGM89085.1"/>
    <property type="molecule type" value="Genomic_DNA"/>
</dbReference>
<dbReference type="HOGENOM" id="CLU_018825_2_0_5"/>
<dbReference type="Proteomes" id="UP000030021">
    <property type="component" value="Unassembled WGS sequence"/>
</dbReference>
<feature type="domain" description="Phosphomevalonate dehydratase large subunit-like" evidence="4">
    <location>
        <begin position="147"/>
        <end position="541"/>
    </location>
</feature>
<evidence type="ECO:0000256" key="1">
    <source>
        <dbReference type="ARBA" id="ARBA00023004"/>
    </source>
</evidence>
<dbReference type="InterPro" id="IPR012047">
    <property type="entry name" value="AcnX"/>
</dbReference>
<dbReference type="eggNOG" id="COG1679">
    <property type="taxonomic scope" value="Bacteria"/>
</dbReference>
<dbReference type="InterPro" id="IPR007506">
    <property type="entry name" value="PMDh-L-like_dom"/>
</dbReference>
<evidence type="ECO:0000313" key="5">
    <source>
        <dbReference type="EMBL" id="KGM89085.1"/>
    </source>
</evidence>
<dbReference type="OrthoDB" id="1550274at2"/>
<dbReference type="PANTHER" id="PTHR36577:SF3">
    <property type="entry name" value="DUF521 DOMAIN PROTEIN (AFU_ORTHOLOGUE AFUA_6G00490)"/>
    <property type="match status" value="1"/>
</dbReference>
<reference evidence="5 6" key="1">
    <citation type="submission" date="2013-01" db="EMBL/GenBank/DDBJ databases">
        <authorList>
            <person name="Fiebig A."/>
            <person name="Goeker M."/>
            <person name="Klenk H.-P.P."/>
        </authorList>
    </citation>
    <scope>NUCLEOTIDE SEQUENCE [LARGE SCALE GENOMIC DNA]</scope>
    <source>
        <strain evidence="5 6">DSM 17069</strain>
    </source>
</reference>
<dbReference type="CDD" id="cd01355">
    <property type="entry name" value="AcnX"/>
    <property type="match status" value="1"/>
</dbReference>